<dbReference type="Proteomes" id="UP000005237">
    <property type="component" value="Unassembled WGS sequence"/>
</dbReference>
<keyword evidence="2" id="KW-1185">Reference proteome</keyword>
<accession>A0A8R1HZI6</accession>
<dbReference type="AlphaFoldDB" id="A0A8R1HZI6"/>
<proteinExistence type="predicted"/>
<name>A0A8R1HZI6_CAEJA</name>
<evidence type="ECO:0000313" key="2">
    <source>
        <dbReference type="Proteomes" id="UP000005237"/>
    </source>
</evidence>
<reference evidence="2" key="1">
    <citation type="submission" date="2010-08" db="EMBL/GenBank/DDBJ databases">
        <authorList>
            <consortium name="Caenorhabditis japonica Sequencing Consortium"/>
            <person name="Wilson R.K."/>
        </authorList>
    </citation>
    <scope>NUCLEOTIDE SEQUENCE [LARGE SCALE GENOMIC DNA]</scope>
    <source>
        <strain evidence="2">DF5081</strain>
    </source>
</reference>
<protein>
    <submittedName>
        <fullName evidence="1">Uncharacterized protein</fullName>
    </submittedName>
</protein>
<organism evidence="1 2">
    <name type="scientific">Caenorhabditis japonica</name>
    <dbReference type="NCBI Taxonomy" id="281687"/>
    <lineage>
        <taxon>Eukaryota</taxon>
        <taxon>Metazoa</taxon>
        <taxon>Ecdysozoa</taxon>
        <taxon>Nematoda</taxon>
        <taxon>Chromadorea</taxon>
        <taxon>Rhabditida</taxon>
        <taxon>Rhabditina</taxon>
        <taxon>Rhabditomorpha</taxon>
        <taxon>Rhabditoidea</taxon>
        <taxon>Rhabditidae</taxon>
        <taxon>Peloderinae</taxon>
        <taxon>Caenorhabditis</taxon>
    </lineage>
</organism>
<dbReference type="EnsemblMetazoa" id="CJA16523.1">
    <property type="protein sequence ID" value="CJA16523.1"/>
    <property type="gene ID" value="WBGene00135727"/>
</dbReference>
<evidence type="ECO:0000313" key="1">
    <source>
        <dbReference type="EnsemblMetazoa" id="CJA16523.1"/>
    </source>
</evidence>
<reference evidence="1" key="2">
    <citation type="submission" date="2022-06" db="UniProtKB">
        <authorList>
            <consortium name="EnsemblMetazoa"/>
        </authorList>
    </citation>
    <scope>IDENTIFICATION</scope>
    <source>
        <strain evidence="1">DF5081</strain>
    </source>
</reference>
<sequence>MKRELNHDAFNQSIWRANDMDPNPVQSVILSSRVKVNKIIQYIPKPINCMPNRVYDLVTSNEGATKD</sequence>